<feature type="compositionally biased region" description="Polar residues" evidence="4">
    <location>
        <begin position="573"/>
        <end position="582"/>
    </location>
</feature>
<dbReference type="GO" id="GO:0005737">
    <property type="term" value="C:cytoplasm"/>
    <property type="evidence" value="ECO:0007669"/>
    <property type="project" value="TreeGrafter"/>
</dbReference>
<feature type="non-terminal residue" evidence="5">
    <location>
        <position position="923"/>
    </location>
</feature>
<feature type="repeat" description="ANK" evidence="3">
    <location>
        <begin position="330"/>
        <end position="362"/>
    </location>
</feature>
<protein>
    <submittedName>
        <fullName evidence="5">Uncharacterized protein</fullName>
    </submittedName>
</protein>
<dbReference type="PANTHER" id="PTHR23206">
    <property type="entry name" value="MASK PROTEIN"/>
    <property type="match status" value="1"/>
</dbReference>
<dbReference type="Proteomes" id="UP000676336">
    <property type="component" value="Unassembled WGS sequence"/>
</dbReference>
<feature type="compositionally biased region" description="Basic residues" evidence="4">
    <location>
        <begin position="555"/>
        <end position="571"/>
    </location>
</feature>
<feature type="compositionally biased region" description="Polar residues" evidence="4">
    <location>
        <begin position="746"/>
        <end position="756"/>
    </location>
</feature>
<dbReference type="FunFam" id="1.25.40.20:FF:000012">
    <property type="entry name" value="ankyrin repeat domain-containing protein 17 isoform X1"/>
    <property type="match status" value="1"/>
</dbReference>
<dbReference type="PANTHER" id="PTHR23206:SF8">
    <property type="entry name" value="ANKYRIN REPEAT AND KH DOMAIN-CONTAINING 1"/>
    <property type="match status" value="1"/>
</dbReference>
<feature type="compositionally biased region" description="Basic and acidic residues" evidence="4">
    <location>
        <begin position="1"/>
        <end position="11"/>
    </location>
</feature>
<feature type="compositionally biased region" description="Polar residues" evidence="4">
    <location>
        <begin position="715"/>
        <end position="727"/>
    </location>
</feature>
<evidence type="ECO:0000313" key="5">
    <source>
        <dbReference type="EMBL" id="CAF4046915.1"/>
    </source>
</evidence>
<dbReference type="PROSITE" id="PS50297">
    <property type="entry name" value="ANK_REP_REGION"/>
    <property type="match status" value="4"/>
</dbReference>
<accession>A0A8S2PFD6</accession>
<dbReference type="InterPro" id="IPR051631">
    <property type="entry name" value="Ankyrin-KH/SAM_domain"/>
</dbReference>
<feature type="repeat" description="ANK" evidence="3">
    <location>
        <begin position="431"/>
        <end position="463"/>
    </location>
</feature>
<dbReference type="SUPFAM" id="SSF48403">
    <property type="entry name" value="Ankyrin repeat"/>
    <property type="match status" value="1"/>
</dbReference>
<dbReference type="GO" id="GO:0045087">
    <property type="term" value="P:innate immune response"/>
    <property type="evidence" value="ECO:0007669"/>
    <property type="project" value="TreeGrafter"/>
</dbReference>
<sequence>HVEKELHDKAQQHLKINQDYRQQVNDYVNSNSLPSPSAVSGKKKRTTSSSSTSSTSSETSSSSSTAKQDDQTSLSAMNLTLPIPTQTINFFSTSTNETNQSSSNNLRISNKSTMPPFHHNQHHPKIKKSFNRQVSKFDRRLEQNLHENQTHIDQMNLHLKNLKLLSPSSSSSTECLTTSSPTKIPMRINTDTQKALEHLRELASNPSELERIQTLVNNPNLMQEIKKVANESFNEQLRTLPPFTPANLQQATIESLTSIGSGHFKTQTVLLISTELNNECLISDPKGRRYLTGSKLGITPLMLASMNGHVAAVKLLLDMGSDINAQIETNRNTALTLACFQGRAEVVSLLVDRKANIEHRAKTGLTPLMESASGGYVDVGRVLLERGADVNAPPVPTSKDTALTIAADKGHHKFVELLLLYGAAIDVRNKKGATPLWLACNNGHLEVVQLLVTRFADPDLSDSRKVSCLMAAFRKGHCKVVKYLVRQVRQFPSDIDCRRLISTITDKDLLKRCQTCMDQIISAKERQAAEANKAANNLLKEIDLEKSREETRKVAAAKKREKRKAKKKGKQKSNTTESTMTIKTDEQQQQQQQQQQEEGHDDDEEEEHNENEEPSQQENLSGNGDSIKHAYQLIMALLKNSESELMSLLPSGNESKTKSRSTTISSTNDHNNDDINKLQRINNTSYGTRLQNTESSTSETQVSNSSTKSTLNNTRPSTASTKRNATINSSNMPSRSTSSSTNKSSQPLTTTGATWVNSNRTNRGTSSSAIINSTASNVSNLTTVWNHQQSSLKPSSSHMKPLTPIYYPINPPNTLSTYHYSYSNMNSLNNHNQYVHPSNKQITSSSKHYSTNYYQKGEQSTPSETITTTVHSSPNSFVPSQPGHRVPSQHLVTSSTVSNISSTSLSDSISLAASSSTLLVTSS</sequence>
<feature type="compositionally biased region" description="Polar residues" evidence="4">
    <location>
        <begin position="679"/>
        <end position="690"/>
    </location>
</feature>
<name>A0A8S2PFD6_9BILA</name>
<dbReference type="PROSITE" id="PS50088">
    <property type="entry name" value="ANK_REPEAT"/>
    <property type="match status" value="5"/>
</dbReference>
<keyword evidence="2 3" id="KW-0040">ANK repeat</keyword>
<comment type="caution">
    <text evidence="5">The sequence shown here is derived from an EMBL/GenBank/DDBJ whole genome shotgun (WGS) entry which is preliminary data.</text>
</comment>
<gene>
    <name evidence="5" type="ORF">SMN809_LOCUS14430</name>
</gene>
<feature type="compositionally biased region" description="Low complexity" evidence="4">
    <location>
        <begin position="691"/>
        <end position="714"/>
    </location>
</feature>
<dbReference type="AlphaFoldDB" id="A0A8S2PFD6"/>
<evidence type="ECO:0000256" key="4">
    <source>
        <dbReference type="SAM" id="MobiDB-lite"/>
    </source>
</evidence>
<feature type="region of interest" description="Disordered" evidence="4">
    <location>
        <begin position="648"/>
        <end position="768"/>
    </location>
</feature>
<proteinExistence type="predicted"/>
<evidence type="ECO:0000256" key="3">
    <source>
        <dbReference type="PROSITE-ProRule" id="PRU00023"/>
    </source>
</evidence>
<feature type="repeat" description="ANK" evidence="3">
    <location>
        <begin position="363"/>
        <end position="395"/>
    </location>
</feature>
<feature type="region of interest" description="Disordered" evidence="4">
    <location>
        <begin position="549"/>
        <end position="624"/>
    </location>
</feature>
<evidence type="ECO:0000256" key="2">
    <source>
        <dbReference type="ARBA" id="ARBA00023043"/>
    </source>
</evidence>
<feature type="compositionally biased region" description="Low complexity" evidence="4">
    <location>
        <begin position="757"/>
        <end position="768"/>
    </location>
</feature>
<feature type="compositionally biased region" description="Polar residues" evidence="4">
    <location>
        <begin position="19"/>
        <end position="38"/>
    </location>
</feature>
<feature type="region of interest" description="Disordered" evidence="4">
    <location>
        <begin position="1"/>
        <end position="72"/>
    </location>
</feature>
<dbReference type="Gene3D" id="1.25.40.20">
    <property type="entry name" value="Ankyrin repeat-containing domain"/>
    <property type="match status" value="2"/>
</dbReference>
<evidence type="ECO:0000256" key="1">
    <source>
        <dbReference type="ARBA" id="ARBA00022737"/>
    </source>
</evidence>
<feature type="repeat" description="ANK" evidence="3">
    <location>
        <begin position="398"/>
        <end position="430"/>
    </location>
</feature>
<dbReference type="EMBL" id="CAJOBI010005945">
    <property type="protein sequence ID" value="CAF4046915.1"/>
    <property type="molecule type" value="Genomic_DNA"/>
</dbReference>
<feature type="region of interest" description="Disordered" evidence="4">
    <location>
        <begin position="853"/>
        <end position="888"/>
    </location>
</feature>
<dbReference type="InterPro" id="IPR002110">
    <property type="entry name" value="Ankyrin_rpt"/>
</dbReference>
<dbReference type="SMART" id="SM00248">
    <property type="entry name" value="ANK"/>
    <property type="match status" value="6"/>
</dbReference>
<feature type="compositionally biased region" description="Polar residues" evidence="4">
    <location>
        <begin position="853"/>
        <end position="879"/>
    </location>
</feature>
<dbReference type="InterPro" id="IPR036770">
    <property type="entry name" value="Ankyrin_rpt-contain_sf"/>
</dbReference>
<organism evidence="5 6">
    <name type="scientific">Rotaria magnacalcarata</name>
    <dbReference type="NCBI Taxonomy" id="392030"/>
    <lineage>
        <taxon>Eukaryota</taxon>
        <taxon>Metazoa</taxon>
        <taxon>Spiralia</taxon>
        <taxon>Gnathifera</taxon>
        <taxon>Rotifera</taxon>
        <taxon>Eurotatoria</taxon>
        <taxon>Bdelloidea</taxon>
        <taxon>Philodinida</taxon>
        <taxon>Philodinidae</taxon>
        <taxon>Rotaria</taxon>
    </lineage>
</organism>
<keyword evidence="1" id="KW-0677">Repeat</keyword>
<feature type="repeat" description="ANK" evidence="3">
    <location>
        <begin position="296"/>
        <end position="328"/>
    </location>
</feature>
<feature type="compositionally biased region" description="Low complexity" evidence="4">
    <location>
        <begin position="587"/>
        <end position="596"/>
    </location>
</feature>
<reference evidence="5" key="1">
    <citation type="submission" date="2021-02" db="EMBL/GenBank/DDBJ databases">
        <authorList>
            <person name="Nowell W R."/>
        </authorList>
    </citation>
    <scope>NUCLEOTIDE SEQUENCE</scope>
</reference>
<evidence type="ECO:0000313" key="6">
    <source>
        <dbReference type="Proteomes" id="UP000676336"/>
    </source>
</evidence>
<feature type="non-terminal residue" evidence="5">
    <location>
        <position position="1"/>
    </location>
</feature>
<feature type="compositionally biased region" description="Acidic residues" evidence="4">
    <location>
        <begin position="599"/>
        <end position="615"/>
    </location>
</feature>
<feature type="compositionally biased region" description="Low complexity" evidence="4">
    <location>
        <begin position="47"/>
        <end position="65"/>
    </location>
</feature>
<feature type="compositionally biased region" description="Low complexity" evidence="4">
    <location>
        <begin position="728"/>
        <end position="745"/>
    </location>
</feature>
<dbReference type="Pfam" id="PF12796">
    <property type="entry name" value="Ank_2"/>
    <property type="match status" value="2"/>
</dbReference>